<comment type="caution">
    <text evidence="1">The sequence shown here is derived from an EMBL/GenBank/DDBJ whole genome shotgun (WGS) entry which is preliminary data.</text>
</comment>
<protein>
    <submittedName>
        <fullName evidence="1">Uncharacterized protein</fullName>
    </submittedName>
</protein>
<accession>A0A850C6G2</accession>
<dbReference type="AlphaFoldDB" id="A0A850C6G2"/>
<proteinExistence type="predicted"/>
<organism evidence="1 2">
    <name type="scientific">Glycomyces artemisiae</name>
    <dbReference type="NCBI Taxonomy" id="1076443"/>
    <lineage>
        <taxon>Bacteria</taxon>
        <taxon>Bacillati</taxon>
        <taxon>Actinomycetota</taxon>
        <taxon>Actinomycetes</taxon>
        <taxon>Glycomycetales</taxon>
        <taxon>Glycomycetaceae</taxon>
        <taxon>Glycomyces</taxon>
    </lineage>
</organism>
<dbReference type="EMBL" id="JABFXE010000316">
    <property type="protein sequence ID" value="NUQ88291.1"/>
    <property type="molecule type" value="Genomic_DNA"/>
</dbReference>
<sequence length="93" mass="10457">MTTMAEPEWDADTRDLVIALEVDLELCPRCGQPAEICQDPERQFDWQAGAPVRCHATTALREAQAKVSEETNPHTDALIWPLQLRDGRVNGRT</sequence>
<name>A0A850C6G2_9ACTN</name>
<evidence type="ECO:0000313" key="2">
    <source>
        <dbReference type="Proteomes" id="UP000574690"/>
    </source>
</evidence>
<gene>
    <name evidence="1" type="ORF">HOQ43_07495</name>
</gene>
<reference evidence="1 2" key="1">
    <citation type="submission" date="2020-05" db="EMBL/GenBank/DDBJ databases">
        <title>DNA-SIP metagenomic assembled genomes.</title>
        <authorList>
            <person name="Yu J."/>
        </authorList>
    </citation>
    <scope>NUCLEOTIDE SEQUENCE [LARGE SCALE GENOMIC DNA]</scope>
    <source>
        <strain evidence="1">Bin5.27</strain>
    </source>
</reference>
<evidence type="ECO:0000313" key="1">
    <source>
        <dbReference type="EMBL" id="NUQ88291.1"/>
    </source>
</evidence>
<dbReference type="Proteomes" id="UP000574690">
    <property type="component" value="Unassembled WGS sequence"/>
</dbReference>